<keyword evidence="3" id="KW-1185">Reference proteome</keyword>
<evidence type="ECO:0000256" key="1">
    <source>
        <dbReference type="SAM" id="MobiDB-lite"/>
    </source>
</evidence>
<protein>
    <submittedName>
        <fullName evidence="2">Uncharacterized protein</fullName>
    </submittedName>
</protein>
<feature type="region of interest" description="Disordered" evidence="1">
    <location>
        <begin position="144"/>
        <end position="169"/>
    </location>
</feature>
<dbReference type="HOGENOM" id="CLU_851786_0_0_0"/>
<dbReference type="KEGG" id="ctm:Cabther_B0288"/>
<evidence type="ECO:0000313" key="3">
    <source>
        <dbReference type="Proteomes" id="UP000006791"/>
    </source>
</evidence>
<evidence type="ECO:0000313" key="2">
    <source>
        <dbReference type="EMBL" id="AEP13290.1"/>
    </source>
</evidence>
<accession>G2LKT5</accession>
<dbReference type="AlphaFoldDB" id="G2LKT5"/>
<reference evidence="2 3" key="1">
    <citation type="journal article" date="2012" name="Environ. Microbiol.">
        <title>Complete genome of Candidatus Chloracidobacterium thermophilum, a chlorophyll-based photoheterotroph belonging to the phylum Acidobacteria.</title>
        <authorList>
            <person name="Garcia Costas A.M."/>
            <person name="Liu Z."/>
            <person name="Tomsho L.P."/>
            <person name="Schuster S.C."/>
            <person name="Ward D.M."/>
            <person name="Bryant D.A."/>
        </authorList>
    </citation>
    <scope>NUCLEOTIDE SEQUENCE [LARGE SCALE GENOMIC DNA]</scope>
    <source>
        <strain evidence="2 3">B</strain>
    </source>
</reference>
<proteinExistence type="predicted"/>
<organism evidence="2 3">
    <name type="scientific">Chloracidobacterium thermophilum (strain B)</name>
    <dbReference type="NCBI Taxonomy" id="981222"/>
    <lineage>
        <taxon>Bacteria</taxon>
        <taxon>Pseudomonadati</taxon>
        <taxon>Acidobacteriota</taxon>
        <taxon>Terriglobia</taxon>
        <taxon>Terriglobales</taxon>
        <taxon>Acidobacteriaceae</taxon>
        <taxon>Chloracidobacterium</taxon>
    </lineage>
</organism>
<name>G2LKT5_CHLTF</name>
<sequence length="326" mass="35952">MIADVLPVAMILGRVTEARDGAPYKNLKVREIFSKSPALYCVDTVKHVSLCHTTFCTGPFRCVPVVKGVAQAMLKCRALRRSFVFFFLFASWLAAASGEARAQFTDPLSGMQFETMAMANLSLMLSLSQRSVFYQSVPLRLSGDRGRAGSNAQRRTPAAAPESRPVQAPRQYAVTDFRPRRRQSIAEQFASLSNDPQQRATLLSLGDAIFKEIERSPDFRRNNLTYAVALAVGVAVGIERGRDLTDEESEFLLGAVHELLTSDPKLMQQPAAELTALYDTCLLFGGLMTTFHLDAQQNGNRESELAAKRLAKVTLQALGWPTDSKN</sequence>
<gene>
    <name evidence="2" type="ordered locus">Cabther_B0288</name>
</gene>
<dbReference type="InterPro" id="IPR046505">
    <property type="entry name" value="DUF6683"/>
</dbReference>
<dbReference type="Pfam" id="PF20388">
    <property type="entry name" value="DUF6683"/>
    <property type="match status" value="1"/>
</dbReference>
<dbReference type="EMBL" id="CP002515">
    <property type="protein sequence ID" value="AEP13290.1"/>
    <property type="molecule type" value="Genomic_DNA"/>
</dbReference>
<dbReference type="Proteomes" id="UP000006791">
    <property type="component" value="Chromosome 2"/>
</dbReference>